<feature type="compositionally biased region" description="Low complexity" evidence="2">
    <location>
        <begin position="868"/>
        <end position="898"/>
    </location>
</feature>
<feature type="compositionally biased region" description="Low complexity" evidence="2">
    <location>
        <begin position="1054"/>
        <end position="1102"/>
    </location>
</feature>
<dbReference type="InterPro" id="IPR008930">
    <property type="entry name" value="Terpenoid_cyclase/PrenylTrfase"/>
</dbReference>
<proteinExistence type="inferred from homology"/>
<dbReference type="Gene3D" id="1.50.10.20">
    <property type="match status" value="1"/>
</dbReference>
<gene>
    <name evidence="3" type="ORF">OEA41_003641</name>
</gene>
<feature type="region of interest" description="Disordered" evidence="2">
    <location>
        <begin position="1022"/>
        <end position="1121"/>
    </location>
</feature>
<evidence type="ECO:0000313" key="3">
    <source>
        <dbReference type="EMBL" id="KAK3171557.1"/>
    </source>
</evidence>
<feature type="compositionally biased region" description="Polar residues" evidence="2">
    <location>
        <begin position="848"/>
        <end position="861"/>
    </location>
</feature>
<feature type="region of interest" description="Disordered" evidence="2">
    <location>
        <begin position="1141"/>
        <end position="1172"/>
    </location>
</feature>
<dbReference type="SUPFAM" id="SSF48239">
    <property type="entry name" value="Terpenoid cyclases/Protein prenyltransferases"/>
    <property type="match status" value="2"/>
</dbReference>
<comment type="caution">
    <text evidence="3">The sequence shown here is derived from an EMBL/GenBank/DDBJ whole genome shotgun (WGS) entry which is preliminary data.</text>
</comment>
<reference evidence="3" key="1">
    <citation type="submission" date="2022-11" db="EMBL/GenBank/DDBJ databases">
        <title>Chromosomal genome sequence assembly and mating type (MAT) locus characterization of the leprose asexual lichenized fungus Lepraria neglecta (Nyl.) Erichsen.</title>
        <authorList>
            <person name="Allen J.L."/>
            <person name="Pfeffer B."/>
        </authorList>
    </citation>
    <scope>NUCLEOTIDE SEQUENCE</scope>
    <source>
        <strain evidence="3">Allen 5258</strain>
    </source>
</reference>
<dbReference type="EMBL" id="JASNWA010000008">
    <property type="protein sequence ID" value="KAK3171557.1"/>
    <property type="molecule type" value="Genomic_DNA"/>
</dbReference>
<evidence type="ECO:0000313" key="4">
    <source>
        <dbReference type="Proteomes" id="UP001276659"/>
    </source>
</evidence>
<name>A0AAD9Z7C9_9LECA</name>
<feature type="region of interest" description="Disordered" evidence="2">
    <location>
        <begin position="843"/>
        <end position="898"/>
    </location>
</feature>
<dbReference type="GO" id="GO:0000287">
    <property type="term" value="F:magnesium ion binding"/>
    <property type="evidence" value="ECO:0007669"/>
    <property type="project" value="TreeGrafter"/>
</dbReference>
<dbReference type="InterPro" id="IPR050148">
    <property type="entry name" value="Terpene_synthase-like"/>
</dbReference>
<dbReference type="GO" id="GO:0016102">
    <property type="term" value="P:diterpenoid biosynthetic process"/>
    <property type="evidence" value="ECO:0007669"/>
    <property type="project" value="TreeGrafter"/>
</dbReference>
<sequence>MSFHDGSDCSQKASMLLRQLIEEHDPKYGVGSMTCSIYDTAWLAMIAKTVNGQTNYLFPSIFEYLLNTQQHDGGWAGHRFSSEVDCVLNSLAALLAICRHISRPYQLRDAPGDLKHRKTRALYFLETRFSQWDVDSTATHPGFQPLITKLLQMLEQECVRFAFPGRELFLQTKPNKRVNYTLAALYGNAKTVATHSLEGRVGEIDFDRVSQHKISGSMMASPASTAAYLMNCSVWDDEAEAYLSHIVSVGDGRSFGGVPAKFPTTVFELTGVISILLENGFTPKDFGTRTLETAAEFLEDCLQLESGVTGFAPYVESDADNTAKAISALALLGHSASPQGLIIRYETREYFKTYTQDRNPSFRTNCHVLKALLDLVPENSEQMPQIEKLVTFLCNCWWTTNGRIEDQSVCTKIIHGWMSTNDAGQNRSPNYPIMLMVEVFVRLIQLWAQGCVPVPDDPAVQDKVIICLFQALTSTLQTQKSNGSWGSGGCETTAYAIITLARLFSLTSAPRVKLQLTQAIENGRKFLSKNFRPSSEPDHVWTGKTTSGSSVLYQVYVMAALQAPVSEKSGPTIESHFEISLAKVTIQTKYYAKQAWFANVPEWLIQACLVESYLFLPQLRDVRFAVFPSDILAEDKHFDSIPFTWIAASNLDNRAIGAEFLYQMMIVSALGRQLEDYMQNVLGETFTGCLFEVEDIIHGIFQEVEVSSKDQCFCGDHGSERSSTATSISDVRSVLYRFVSHILNHPYVLMASERDQAQLNSELLSFLLSSISQLSGQYASSATDQTSHQYTFAFLGCLVGNQSSNGGVGLRRDFLDTPEQQYLAADLCRHMAIMSFMSSNAKEERQHVQPTQIKSRSTSLGSAVRPLSRSISSASTSSSSYPDESLSPILPSSSVSSVSSGSPRKAFFPKSLDQLPHNSSPIPSPEDLQMTRLLDHERRCLKLCLESIGEAGINQRTANILKLFVDVTELSEQIYSDPNIGSCYKPTTANEVIEQACILDAPPVPPKKRRGSVAAARAALTIPPLAPKQTPQTTSQQVYPPACQQPSLPLLPKPRQQPTRQASPQSSQRPSPQKPQGSTQQPSQQTHQGSTQQPSQQTPEQTYRQPSPPAPEQTHQPIPPQTPQQIYQEVSQQLSQEISHRVRQQPSRARSFAGVNERTLTPSQEERVASPVPMERDWSWNRKPGFPVRRSSRASSEVSRIERIMTDIDGVKLQPKPKPENRRRTTSESDTSWIPPKAKIDAQRRLANDNGSDAEAIKLAKARMQTQKRVEYEAQRKIVNVSKKITEAQGSKKVPNGLQSKSMVDISKHEVKRKATCPENGGWVKAPPAVVEMSSLDAQKGKLHRASRLGGPRWKAPF</sequence>
<feature type="region of interest" description="Disordered" evidence="2">
    <location>
        <begin position="1210"/>
        <end position="1234"/>
    </location>
</feature>
<dbReference type="Proteomes" id="UP001276659">
    <property type="component" value="Unassembled WGS sequence"/>
</dbReference>
<feature type="compositionally biased region" description="Polar residues" evidence="2">
    <location>
        <begin position="1029"/>
        <end position="1038"/>
    </location>
</feature>
<dbReference type="Gene3D" id="1.50.10.160">
    <property type="match status" value="1"/>
</dbReference>
<accession>A0AAD9Z7C9</accession>
<dbReference type="PANTHER" id="PTHR31739:SF25">
    <property type="entry name" value="(E,E)-GERANYLLINALOOL SYNTHASE"/>
    <property type="match status" value="1"/>
</dbReference>
<comment type="similarity">
    <text evidence="1">Belongs to the terpene synthase family.</text>
</comment>
<dbReference type="GO" id="GO:0010333">
    <property type="term" value="F:terpene synthase activity"/>
    <property type="evidence" value="ECO:0007669"/>
    <property type="project" value="InterPro"/>
</dbReference>
<keyword evidence="4" id="KW-1185">Reference proteome</keyword>
<feature type="compositionally biased region" description="Basic and acidic residues" evidence="2">
    <location>
        <begin position="1217"/>
        <end position="1227"/>
    </location>
</feature>
<evidence type="ECO:0000256" key="1">
    <source>
        <dbReference type="ARBA" id="ARBA00006333"/>
    </source>
</evidence>
<protein>
    <submittedName>
        <fullName evidence="3">Uncharacterized protein</fullName>
    </submittedName>
</protein>
<evidence type="ECO:0000256" key="2">
    <source>
        <dbReference type="SAM" id="MobiDB-lite"/>
    </source>
</evidence>
<feature type="compositionally biased region" description="Pro residues" evidence="2">
    <location>
        <begin position="1106"/>
        <end position="1121"/>
    </location>
</feature>
<organism evidence="3 4">
    <name type="scientific">Lepraria neglecta</name>
    <dbReference type="NCBI Taxonomy" id="209136"/>
    <lineage>
        <taxon>Eukaryota</taxon>
        <taxon>Fungi</taxon>
        <taxon>Dikarya</taxon>
        <taxon>Ascomycota</taxon>
        <taxon>Pezizomycotina</taxon>
        <taxon>Lecanoromycetes</taxon>
        <taxon>OSLEUM clade</taxon>
        <taxon>Lecanoromycetidae</taxon>
        <taxon>Lecanorales</taxon>
        <taxon>Lecanorineae</taxon>
        <taxon>Stereocaulaceae</taxon>
        <taxon>Lepraria</taxon>
    </lineage>
</organism>
<dbReference type="PANTHER" id="PTHR31739">
    <property type="entry name" value="ENT-COPALYL DIPHOSPHATE SYNTHASE, CHLOROPLASTIC"/>
    <property type="match status" value="1"/>
</dbReference>